<dbReference type="InterPro" id="IPR050445">
    <property type="entry name" value="Bact_polysacc_biosynth/exp"/>
</dbReference>
<keyword evidence="2" id="KW-1003">Cell membrane</keyword>
<dbReference type="Proteomes" id="UP001597469">
    <property type="component" value="Unassembled WGS sequence"/>
</dbReference>
<evidence type="ECO:0000313" key="9">
    <source>
        <dbReference type="Proteomes" id="UP001597469"/>
    </source>
</evidence>
<keyword evidence="4 6" id="KW-1133">Transmembrane helix</keyword>
<evidence type="ECO:0000256" key="6">
    <source>
        <dbReference type="SAM" id="Phobius"/>
    </source>
</evidence>
<evidence type="ECO:0000256" key="1">
    <source>
        <dbReference type="ARBA" id="ARBA00004651"/>
    </source>
</evidence>
<keyword evidence="9" id="KW-1185">Reference proteome</keyword>
<organism evidence="8 9">
    <name type="scientific">Spirosoma soli</name>
    <dbReference type="NCBI Taxonomy" id="1770529"/>
    <lineage>
        <taxon>Bacteria</taxon>
        <taxon>Pseudomonadati</taxon>
        <taxon>Bacteroidota</taxon>
        <taxon>Cytophagia</taxon>
        <taxon>Cytophagales</taxon>
        <taxon>Cytophagaceae</taxon>
        <taxon>Spirosoma</taxon>
    </lineage>
</organism>
<keyword evidence="3 6" id="KW-0812">Transmembrane</keyword>
<gene>
    <name evidence="8" type="ORF">ACFSUS_11470</name>
</gene>
<accession>A0ABW5M2Q0</accession>
<proteinExistence type="predicted"/>
<sequence>MSVTEDRRKERLEEDEIEIRLSDIVQFLRDSRRLILLGALSGLVVGALYAFSKPDMYTAQVTVMPEIQTKGTAGLSSLGSLAGLAGLNLDNLSASDAIRPDLYPNVLQSVPFALNLLKQPVYSSEFKQEMTLGEFLNRMGNYGIIRKVENSFYNKRNSENNKDEWIDPKNFSQALQVTKEQDEYIKSVQESATAVYDKKSGILTITTTEPDPVVAATVARLSLEYLTDYITTYRTEKASKQVGFLVKQVGEAKTRYQAAEYALSNYRDRNRSLFLNTAKIDEQRLQADYLLAQTVYNDLSKQLEQAKIKVQEETPVFKTLEPPTVPLHKSGPKRTFIMLGFAVIGAFVTLIVLLVKLIKGRNFTHIA</sequence>
<dbReference type="RefSeq" id="WP_381522633.1">
    <property type="nucleotide sequence ID" value="NZ_JBHULN010000006.1"/>
</dbReference>
<keyword evidence="5 6" id="KW-0472">Membrane</keyword>
<evidence type="ECO:0000259" key="7">
    <source>
        <dbReference type="Pfam" id="PF02706"/>
    </source>
</evidence>
<comment type="subcellular location">
    <subcellularLocation>
        <location evidence="1">Cell membrane</location>
        <topology evidence="1">Multi-pass membrane protein</topology>
    </subcellularLocation>
</comment>
<dbReference type="Pfam" id="PF02706">
    <property type="entry name" value="Wzz"/>
    <property type="match status" value="1"/>
</dbReference>
<evidence type="ECO:0000256" key="3">
    <source>
        <dbReference type="ARBA" id="ARBA00022692"/>
    </source>
</evidence>
<dbReference type="InterPro" id="IPR003856">
    <property type="entry name" value="LPS_length_determ_N"/>
</dbReference>
<dbReference type="EMBL" id="JBHULN010000006">
    <property type="protein sequence ID" value="MFD2571255.1"/>
    <property type="molecule type" value="Genomic_DNA"/>
</dbReference>
<name>A0ABW5M2Q0_9BACT</name>
<evidence type="ECO:0000256" key="2">
    <source>
        <dbReference type="ARBA" id="ARBA00022475"/>
    </source>
</evidence>
<feature type="transmembrane region" description="Helical" evidence="6">
    <location>
        <begin position="34"/>
        <end position="52"/>
    </location>
</feature>
<dbReference type="PANTHER" id="PTHR32309">
    <property type="entry name" value="TYROSINE-PROTEIN KINASE"/>
    <property type="match status" value="1"/>
</dbReference>
<evidence type="ECO:0000256" key="5">
    <source>
        <dbReference type="ARBA" id="ARBA00023136"/>
    </source>
</evidence>
<comment type="caution">
    <text evidence="8">The sequence shown here is derived from an EMBL/GenBank/DDBJ whole genome shotgun (WGS) entry which is preliminary data.</text>
</comment>
<feature type="domain" description="Polysaccharide chain length determinant N-terminal" evidence="7">
    <location>
        <begin position="18"/>
        <end position="76"/>
    </location>
</feature>
<feature type="transmembrane region" description="Helical" evidence="6">
    <location>
        <begin position="336"/>
        <end position="355"/>
    </location>
</feature>
<protein>
    <submittedName>
        <fullName evidence="8">Wzz/FepE/Etk N-terminal domain-containing protein</fullName>
    </submittedName>
</protein>
<evidence type="ECO:0000256" key="4">
    <source>
        <dbReference type="ARBA" id="ARBA00022989"/>
    </source>
</evidence>
<reference evidence="9" key="1">
    <citation type="journal article" date="2019" name="Int. J. Syst. Evol. Microbiol.">
        <title>The Global Catalogue of Microorganisms (GCM) 10K type strain sequencing project: providing services to taxonomists for standard genome sequencing and annotation.</title>
        <authorList>
            <consortium name="The Broad Institute Genomics Platform"/>
            <consortium name="The Broad Institute Genome Sequencing Center for Infectious Disease"/>
            <person name="Wu L."/>
            <person name="Ma J."/>
        </authorList>
    </citation>
    <scope>NUCLEOTIDE SEQUENCE [LARGE SCALE GENOMIC DNA]</scope>
    <source>
        <strain evidence="9">KCTC 42805</strain>
    </source>
</reference>
<evidence type="ECO:0000313" key="8">
    <source>
        <dbReference type="EMBL" id="MFD2571255.1"/>
    </source>
</evidence>
<dbReference type="PANTHER" id="PTHR32309:SF13">
    <property type="entry name" value="FERRIC ENTEROBACTIN TRANSPORT PROTEIN FEPE"/>
    <property type="match status" value="1"/>
</dbReference>